<dbReference type="PIRSF" id="PIRSF016184">
    <property type="entry name" value="PhzC_PhzF"/>
    <property type="match status" value="1"/>
</dbReference>
<dbReference type="GO" id="GO:0016853">
    <property type="term" value="F:isomerase activity"/>
    <property type="evidence" value="ECO:0007669"/>
    <property type="project" value="UniProtKB-KW"/>
</dbReference>
<evidence type="ECO:0000313" key="5">
    <source>
        <dbReference type="Proteomes" id="UP000502421"/>
    </source>
</evidence>
<dbReference type="NCBIfam" id="TIGR00654">
    <property type="entry name" value="PhzF_family"/>
    <property type="match status" value="1"/>
</dbReference>
<evidence type="ECO:0000256" key="1">
    <source>
        <dbReference type="ARBA" id="ARBA00008270"/>
    </source>
</evidence>
<accession>A0AAE7D6X6</accession>
<name>A0AAE7D6X6_9BACT</name>
<dbReference type="Proteomes" id="UP000502421">
    <property type="component" value="Chromosome"/>
</dbReference>
<evidence type="ECO:0000256" key="3">
    <source>
        <dbReference type="PIRSR" id="PIRSR016184-1"/>
    </source>
</evidence>
<dbReference type="Pfam" id="PF02567">
    <property type="entry name" value="PhzC-PhzF"/>
    <property type="match status" value="1"/>
</dbReference>
<evidence type="ECO:0000256" key="2">
    <source>
        <dbReference type="ARBA" id="ARBA00023235"/>
    </source>
</evidence>
<dbReference type="PANTHER" id="PTHR13774:SF17">
    <property type="entry name" value="PHENAZINE BIOSYNTHESIS-LIKE DOMAIN-CONTAINING PROTEIN"/>
    <property type="match status" value="1"/>
</dbReference>
<sequence length="272" mass="30191">MQLPLYQIDAFTDRLFGGNPACVMPLQEWLPDGLLLQIARENAVAETAFFMPQGDGFALRWFTPEIEMDLCGHATLATAHAIRTLHAYAGDTLHFHSRSGLLKVTFEGERYVLSFPSRKPEPAALPVEIAEALDRMPVAVLKARDYVLVYDTETDIREIRIDRQLLDRINLDPGGVVITAPGKDCDFVSRYFTPQASIFEDPVTGSAHCSLIPYWRERLQKTGLLARQLSDRGGTLYCTDEGAIVKMSGHARTYFTGACEVPVSSQSSLHSA</sequence>
<dbReference type="AlphaFoldDB" id="A0AAE7D6X6"/>
<dbReference type="PANTHER" id="PTHR13774">
    <property type="entry name" value="PHENAZINE BIOSYNTHESIS PROTEIN"/>
    <property type="match status" value="1"/>
</dbReference>
<evidence type="ECO:0000313" key="4">
    <source>
        <dbReference type="EMBL" id="QJB31757.1"/>
    </source>
</evidence>
<protein>
    <submittedName>
        <fullName evidence="4">PhzF family phenazine biosynthesis protein</fullName>
    </submittedName>
</protein>
<dbReference type="InterPro" id="IPR003719">
    <property type="entry name" value="Phenazine_PhzF-like"/>
</dbReference>
<reference evidence="5" key="1">
    <citation type="submission" date="2020-04" db="EMBL/GenBank/DDBJ databases">
        <authorList>
            <person name="Kittiwongwattana C."/>
        </authorList>
    </citation>
    <scope>NUCLEOTIDE SEQUENCE [LARGE SCALE GENOMIC DNA]</scope>
    <source>
        <strain evidence="5">1310</strain>
    </source>
</reference>
<feature type="active site" evidence="3">
    <location>
        <position position="46"/>
    </location>
</feature>
<organism evidence="4 5">
    <name type="scientific">Chitinophaga oryzae</name>
    <dbReference type="NCBI Taxonomy" id="2725414"/>
    <lineage>
        <taxon>Bacteria</taxon>
        <taxon>Pseudomonadati</taxon>
        <taxon>Bacteroidota</taxon>
        <taxon>Chitinophagia</taxon>
        <taxon>Chitinophagales</taxon>
        <taxon>Chitinophagaceae</taxon>
        <taxon>Chitinophaga</taxon>
    </lineage>
</organism>
<dbReference type="KEGG" id="coy:HF329_10680"/>
<gene>
    <name evidence="4" type="ORF">HF329_10680</name>
</gene>
<dbReference type="RefSeq" id="WP_168804014.1">
    <property type="nucleotide sequence ID" value="NZ_CP051205.1"/>
</dbReference>
<dbReference type="EMBL" id="CP051205">
    <property type="protein sequence ID" value="QJB31757.1"/>
    <property type="molecule type" value="Genomic_DNA"/>
</dbReference>
<dbReference type="SUPFAM" id="SSF54506">
    <property type="entry name" value="Diaminopimelate epimerase-like"/>
    <property type="match status" value="1"/>
</dbReference>
<keyword evidence="2" id="KW-0413">Isomerase</keyword>
<dbReference type="GO" id="GO:0005737">
    <property type="term" value="C:cytoplasm"/>
    <property type="evidence" value="ECO:0007669"/>
    <property type="project" value="TreeGrafter"/>
</dbReference>
<comment type="similarity">
    <text evidence="1">Belongs to the PhzF family.</text>
</comment>
<proteinExistence type="inferred from homology"/>
<dbReference type="Gene3D" id="3.10.310.10">
    <property type="entry name" value="Diaminopimelate Epimerase, Chain A, domain 1"/>
    <property type="match status" value="2"/>
</dbReference>